<dbReference type="SUPFAM" id="SSF50998">
    <property type="entry name" value="Quinoprotein alcohol dehydrogenase-like"/>
    <property type="match status" value="1"/>
</dbReference>
<dbReference type="OrthoDB" id="7156875at2"/>
<dbReference type="SUPFAM" id="SSF53300">
    <property type="entry name" value="vWA-like"/>
    <property type="match status" value="1"/>
</dbReference>
<name>A0A1S1NVZ5_9GAMM</name>
<dbReference type="RefSeq" id="WP_070977945.1">
    <property type="nucleotide sequence ID" value="NZ_CP043420.1"/>
</dbReference>
<keyword evidence="2" id="KW-1185">Reference proteome</keyword>
<evidence type="ECO:0000313" key="1">
    <source>
        <dbReference type="EMBL" id="QEL12085.1"/>
    </source>
</evidence>
<dbReference type="SMART" id="SM00564">
    <property type="entry name" value="PQQ"/>
    <property type="match status" value="1"/>
</dbReference>
<dbReference type="EMBL" id="CP043420">
    <property type="protein sequence ID" value="QEL12085.1"/>
    <property type="molecule type" value="Genomic_DNA"/>
</dbReference>
<dbReference type="STRING" id="657387.BH688_06935"/>
<organism evidence="1 2">
    <name type="scientific">Kushneria phosphatilytica</name>
    <dbReference type="NCBI Taxonomy" id="657387"/>
    <lineage>
        <taxon>Bacteria</taxon>
        <taxon>Pseudomonadati</taxon>
        <taxon>Pseudomonadota</taxon>
        <taxon>Gammaproteobacteria</taxon>
        <taxon>Oceanospirillales</taxon>
        <taxon>Halomonadaceae</taxon>
        <taxon>Kushneria</taxon>
    </lineage>
</organism>
<proteinExistence type="predicted"/>
<protein>
    <submittedName>
        <fullName evidence="1">PQQ-binding-like beta-propeller repeat protein</fullName>
    </submittedName>
</protein>
<dbReference type="AlphaFoldDB" id="A0A1S1NVZ5"/>
<dbReference type="InterPro" id="IPR018391">
    <property type="entry name" value="PQQ_b-propeller_rpt"/>
</dbReference>
<dbReference type="InterPro" id="IPR036465">
    <property type="entry name" value="vWFA_dom_sf"/>
</dbReference>
<dbReference type="Gene3D" id="3.40.50.410">
    <property type="entry name" value="von Willebrand factor, type A domain"/>
    <property type="match status" value="1"/>
</dbReference>
<accession>A0A1S1NVZ5</accession>
<gene>
    <name evidence="1" type="ORF">FY550_13695</name>
</gene>
<dbReference type="Gene3D" id="2.130.10.10">
    <property type="entry name" value="YVTN repeat-like/Quinoprotein amine dehydrogenase"/>
    <property type="match status" value="1"/>
</dbReference>
<dbReference type="InterPro" id="IPR015943">
    <property type="entry name" value="WD40/YVTN_repeat-like_dom_sf"/>
</dbReference>
<dbReference type="KEGG" id="kuy:FY550_13695"/>
<dbReference type="Proteomes" id="UP000322553">
    <property type="component" value="Chromosome"/>
</dbReference>
<evidence type="ECO:0000313" key="2">
    <source>
        <dbReference type="Proteomes" id="UP000322553"/>
    </source>
</evidence>
<sequence>MSAAGYRFSLMLCCLLLMGLCARSVLADDIDVIKARLQKDDVGSQPQVLIIFDNSGSMADTPSGENPNNCYYRSGCRSKMTIARDVVKRLIDENADINFGLAVFNNNGNTSLRSECYSYSWWGTLTYSTRVNSPECWRENGGDDGGRVVFALPSAKKQSSGSRLELKNRIDSLTPETSTPLCETLFEVYRYFSGSRIEYGYLGGNGAPRRDYAAEEGNRYRSPLRACQSVYIIYMTDGQPQWDLSANEAIRQLTGEPCDERRYPWAAPYAGYEAYPATNCLPVLTHYMQTHDLAPDLPGAQHAYTYTIGFATDQTLLRDAASPLLDAEGGDTGQKGYFTVEDTPGLTSAFDAIVGNIRQQQTLNRVRVFASDFNQLRNLDNAYVPVFQPRLNAPWTGNLKKYAYHDDTLSDSESWTGSRAPPDEVERGGAGALLAEQNDRRLYSDIGSSGGGLRELTSNTAVIGSGLAGNSARQLLEQHRLTLSSVAQWLRTGRVDGQTALNRVWPLADIIHSRPLAFNRGCPPDQGICRNSGGITLFVGSNDGLLHAFDAETGRETWSFWPQEVIDAPVFRLFNDNAVYQARYPGGTDGKHDVLVEEGSQGTNYGIDGSPALLAVDGNDNGYIGDDPDQAILAFGFRRGGYGYYGLDVKDPARPREAWRISTADSGFEWLGQSWSTPRPALIASEGNRKRRVFLFGGGYDRRKDDISGRSDGDTQAVDAIERDTRGAGFYVIDASTGALVGAFEQHLNHPELQDSIAGDMTTVDADGDGVTEGAFFADTGGNVWFADLRASNPDQWRLVNVAQLGRHDTPRADRRFFTAPELIRTRLGDVDFDFLVVASGDRAHLRRNDTNDAIFVLNVTPVMAGGGREVMQWPLGSNDLIRATSTSDDQQLVLPESVLRSHDTLQAAATGLTASFGGWQIPMGTRRKALSESRTVLGVTFMTAYDADDEGTCTPLGGKSVLYGLVFPELEQRDSAGAGQVYVQRSNGRVVSASIGSTLVDELSLHVDSNRIELSGAGRATLAKVLSELNGITLTQSPLTPTWWYQQDP</sequence>
<dbReference type="InterPro" id="IPR011047">
    <property type="entry name" value="Quinoprotein_ADH-like_sf"/>
</dbReference>
<reference evidence="1 2" key="1">
    <citation type="submission" date="2019-08" db="EMBL/GenBank/DDBJ databases">
        <title>Complete genome sequence of Kushneria sp. YCWA18, a halophilic phosphate-solubilizing bacterium isolated from Daqiao saltern in China.</title>
        <authorList>
            <person name="Du G.-X."/>
            <person name="Qu L.-Y."/>
        </authorList>
    </citation>
    <scope>NUCLEOTIDE SEQUENCE [LARGE SCALE GENOMIC DNA]</scope>
    <source>
        <strain evidence="1 2">YCWA18</strain>
    </source>
</reference>